<feature type="domain" description="Amidohydrolase-related" evidence="2">
    <location>
        <begin position="134"/>
        <end position="336"/>
    </location>
</feature>
<gene>
    <name evidence="3" type="ORF">L211DRAFT_788483</name>
</gene>
<evidence type="ECO:0000313" key="3">
    <source>
        <dbReference type="EMBL" id="RPB22759.1"/>
    </source>
</evidence>
<dbReference type="Gene3D" id="3.20.20.140">
    <property type="entry name" value="Metal-dependent hydrolases"/>
    <property type="match status" value="1"/>
</dbReference>
<evidence type="ECO:0000313" key="4">
    <source>
        <dbReference type="Proteomes" id="UP000267821"/>
    </source>
</evidence>
<proteinExistence type="inferred from homology"/>
<name>A0A3N4LMM7_9PEZI</name>
<dbReference type="PANTHER" id="PTHR43569:SF2">
    <property type="entry name" value="AMIDOHYDROLASE-RELATED DOMAIN-CONTAINING PROTEIN"/>
    <property type="match status" value="1"/>
</dbReference>
<dbReference type="SUPFAM" id="SSF51556">
    <property type="entry name" value="Metallo-dependent hydrolases"/>
    <property type="match status" value="1"/>
</dbReference>
<dbReference type="InParanoid" id="A0A3N4LMM7"/>
<comment type="similarity">
    <text evidence="1">Belongs to the metallo-dependent hydrolases superfamily.</text>
</comment>
<dbReference type="AlphaFoldDB" id="A0A3N4LMM7"/>
<dbReference type="InterPro" id="IPR006680">
    <property type="entry name" value="Amidohydro-rel"/>
</dbReference>
<reference evidence="3 4" key="1">
    <citation type="journal article" date="2018" name="Nat. Ecol. Evol.">
        <title>Pezizomycetes genomes reveal the molecular basis of ectomycorrhizal truffle lifestyle.</title>
        <authorList>
            <person name="Murat C."/>
            <person name="Payen T."/>
            <person name="Noel B."/>
            <person name="Kuo A."/>
            <person name="Morin E."/>
            <person name="Chen J."/>
            <person name="Kohler A."/>
            <person name="Krizsan K."/>
            <person name="Balestrini R."/>
            <person name="Da Silva C."/>
            <person name="Montanini B."/>
            <person name="Hainaut M."/>
            <person name="Levati E."/>
            <person name="Barry K.W."/>
            <person name="Belfiori B."/>
            <person name="Cichocki N."/>
            <person name="Clum A."/>
            <person name="Dockter R.B."/>
            <person name="Fauchery L."/>
            <person name="Guy J."/>
            <person name="Iotti M."/>
            <person name="Le Tacon F."/>
            <person name="Lindquist E.A."/>
            <person name="Lipzen A."/>
            <person name="Malagnac F."/>
            <person name="Mello A."/>
            <person name="Molinier V."/>
            <person name="Miyauchi S."/>
            <person name="Poulain J."/>
            <person name="Riccioni C."/>
            <person name="Rubini A."/>
            <person name="Sitrit Y."/>
            <person name="Splivallo R."/>
            <person name="Traeger S."/>
            <person name="Wang M."/>
            <person name="Zifcakova L."/>
            <person name="Wipf D."/>
            <person name="Zambonelli A."/>
            <person name="Paolocci F."/>
            <person name="Nowrousian M."/>
            <person name="Ottonello S."/>
            <person name="Baldrian P."/>
            <person name="Spatafora J.W."/>
            <person name="Henrissat B."/>
            <person name="Nagy L.G."/>
            <person name="Aury J.M."/>
            <person name="Wincker P."/>
            <person name="Grigoriev I.V."/>
            <person name="Bonfante P."/>
            <person name="Martin F.M."/>
        </authorList>
    </citation>
    <scope>NUCLEOTIDE SEQUENCE [LARGE SCALE GENOMIC DNA]</scope>
    <source>
        <strain evidence="3 4">ATCC MYA-4762</strain>
    </source>
</reference>
<dbReference type="InterPro" id="IPR052350">
    <property type="entry name" value="Metallo-dep_Lactonases"/>
</dbReference>
<accession>A0A3N4LMM7</accession>
<dbReference type="PANTHER" id="PTHR43569">
    <property type="entry name" value="AMIDOHYDROLASE"/>
    <property type="match status" value="1"/>
</dbReference>
<dbReference type="InterPro" id="IPR032466">
    <property type="entry name" value="Metal_Hydrolase"/>
</dbReference>
<evidence type="ECO:0000256" key="1">
    <source>
        <dbReference type="ARBA" id="ARBA00038310"/>
    </source>
</evidence>
<keyword evidence="4" id="KW-1185">Reference proteome</keyword>
<sequence>MPSSSGYPPSSHPQILDTHIHLFTEERFPHLNWLTSDSPLYANHSVPEYTKCISPALKPYHRGFVFVETDCRYTDPPEQASTTELSKAWAHVLEEYSYVYHISQFDEAPLTGQIPVGGIVPWAPVHLGPAMLDRYLELLNVIGGVTLEAHTGKVKQRKSMLKGFRQLLQNKPRGTMLTDEFVEGLKWIGKKGLIFEVGLDTRSTGLWQLEEFIALLERLGDEAPTLVINHLCKPDFHIPPSELPSHPTFLTFSTLLQQISTYPTTIMKLSGIFSELPLLPFNPIPPQFPTAPHLPLTLEPTPEDIIARIYPWVSLAVDLFTPERVIWGSDWPMCNAHYQGSNVKKSILSASVMNADAWGTWAGLTDWVLNELEKEGKINGVSREGIWGGNGSRVYGVDW</sequence>
<dbReference type="Pfam" id="PF04909">
    <property type="entry name" value="Amidohydro_2"/>
    <property type="match status" value="1"/>
</dbReference>
<dbReference type="Proteomes" id="UP000267821">
    <property type="component" value="Unassembled WGS sequence"/>
</dbReference>
<dbReference type="EMBL" id="ML121550">
    <property type="protein sequence ID" value="RPB22759.1"/>
    <property type="molecule type" value="Genomic_DNA"/>
</dbReference>
<dbReference type="GO" id="GO:0016787">
    <property type="term" value="F:hydrolase activity"/>
    <property type="evidence" value="ECO:0007669"/>
    <property type="project" value="InterPro"/>
</dbReference>
<dbReference type="OrthoDB" id="2135488at2759"/>
<evidence type="ECO:0000259" key="2">
    <source>
        <dbReference type="Pfam" id="PF04909"/>
    </source>
</evidence>
<dbReference type="STRING" id="1051890.A0A3N4LMM7"/>
<protein>
    <recommendedName>
        <fullName evidence="2">Amidohydrolase-related domain-containing protein</fullName>
    </recommendedName>
</protein>
<organism evidence="3 4">
    <name type="scientific">Terfezia boudieri ATCC MYA-4762</name>
    <dbReference type="NCBI Taxonomy" id="1051890"/>
    <lineage>
        <taxon>Eukaryota</taxon>
        <taxon>Fungi</taxon>
        <taxon>Dikarya</taxon>
        <taxon>Ascomycota</taxon>
        <taxon>Pezizomycotina</taxon>
        <taxon>Pezizomycetes</taxon>
        <taxon>Pezizales</taxon>
        <taxon>Pezizaceae</taxon>
        <taxon>Terfezia</taxon>
    </lineage>
</organism>